<dbReference type="InterPro" id="IPR013196">
    <property type="entry name" value="HTH_11"/>
</dbReference>
<feature type="domain" description="HTH deoR-type" evidence="3">
    <location>
        <begin position="4"/>
        <end position="59"/>
    </location>
</feature>
<dbReference type="Proteomes" id="UP001254832">
    <property type="component" value="Unassembled WGS sequence"/>
</dbReference>
<keyword evidence="4" id="KW-0238">DNA-binding</keyword>
<protein>
    <submittedName>
        <fullName evidence="4">DNA-binding transcriptional regulator YafY</fullName>
    </submittedName>
</protein>
<comment type="caution">
    <text evidence="4">The sequence shown here is derived from an EMBL/GenBank/DDBJ whole genome shotgun (WGS) entry which is preliminary data.</text>
</comment>
<evidence type="ECO:0000313" key="5">
    <source>
        <dbReference type="Proteomes" id="UP001254832"/>
    </source>
</evidence>
<dbReference type="SMART" id="SM00420">
    <property type="entry name" value="HTH_DEOR"/>
    <property type="match status" value="1"/>
</dbReference>
<dbReference type="InterPro" id="IPR036390">
    <property type="entry name" value="WH_DNA-bd_sf"/>
</dbReference>
<dbReference type="InterPro" id="IPR051534">
    <property type="entry name" value="CBASS_pafABC_assoc_protein"/>
</dbReference>
<dbReference type="InterPro" id="IPR026881">
    <property type="entry name" value="WYL_dom"/>
</dbReference>
<dbReference type="PROSITE" id="PS52050">
    <property type="entry name" value="WYL"/>
    <property type="match status" value="1"/>
</dbReference>
<reference evidence="4" key="1">
    <citation type="submission" date="2023-07" db="EMBL/GenBank/DDBJ databases">
        <title>Sorghum-associated microbial communities from plants grown in Nebraska, USA.</title>
        <authorList>
            <person name="Schachtman D."/>
        </authorList>
    </citation>
    <scope>NUCLEOTIDE SEQUENCE</scope>
    <source>
        <strain evidence="4">BE80</strain>
    </source>
</reference>
<dbReference type="PROSITE" id="PS51000">
    <property type="entry name" value="HTH_DEOR_2"/>
    <property type="match status" value="1"/>
</dbReference>
<proteinExistence type="predicted"/>
<dbReference type="EMBL" id="JAVDTR010000016">
    <property type="protein sequence ID" value="MDR6726315.1"/>
    <property type="molecule type" value="Genomic_DNA"/>
</dbReference>
<dbReference type="SUPFAM" id="SSF46785">
    <property type="entry name" value="Winged helix' DNA-binding domain"/>
    <property type="match status" value="1"/>
</dbReference>
<keyword evidence="1" id="KW-0805">Transcription regulation</keyword>
<dbReference type="GO" id="GO:0003700">
    <property type="term" value="F:DNA-binding transcription factor activity"/>
    <property type="evidence" value="ECO:0007669"/>
    <property type="project" value="InterPro"/>
</dbReference>
<accession>A0AAP5H4P2</accession>
<evidence type="ECO:0000313" key="4">
    <source>
        <dbReference type="EMBL" id="MDR6726315.1"/>
    </source>
</evidence>
<dbReference type="GO" id="GO:0003677">
    <property type="term" value="F:DNA binding"/>
    <property type="evidence" value="ECO:0007669"/>
    <property type="project" value="UniProtKB-KW"/>
</dbReference>
<dbReference type="InterPro" id="IPR001034">
    <property type="entry name" value="DeoR_HTH"/>
</dbReference>
<dbReference type="PANTHER" id="PTHR34580">
    <property type="match status" value="1"/>
</dbReference>
<evidence type="ECO:0000256" key="2">
    <source>
        <dbReference type="ARBA" id="ARBA00023163"/>
    </source>
</evidence>
<gene>
    <name evidence="4" type="ORF">J2W91_004826</name>
</gene>
<dbReference type="InterPro" id="IPR036388">
    <property type="entry name" value="WH-like_DNA-bd_sf"/>
</dbReference>
<dbReference type="Pfam" id="PF13280">
    <property type="entry name" value="WYL"/>
    <property type="match status" value="1"/>
</dbReference>
<dbReference type="AlphaFoldDB" id="A0AAP5H4P2"/>
<keyword evidence="2" id="KW-0804">Transcription</keyword>
<evidence type="ECO:0000256" key="1">
    <source>
        <dbReference type="ARBA" id="ARBA00023015"/>
    </source>
</evidence>
<dbReference type="Gene3D" id="1.10.10.10">
    <property type="entry name" value="Winged helix-like DNA-binding domain superfamily/Winged helix DNA-binding domain"/>
    <property type="match status" value="1"/>
</dbReference>
<evidence type="ECO:0000259" key="3">
    <source>
        <dbReference type="PROSITE" id="PS51000"/>
    </source>
</evidence>
<dbReference type="PANTHER" id="PTHR34580:SF9">
    <property type="entry name" value="SLL5097 PROTEIN"/>
    <property type="match status" value="1"/>
</dbReference>
<name>A0AAP5H4P2_PAEAM</name>
<sequence length="313" mass="37111">MMKKSERLNDMLRFLNDREFFNLHDLMDKYDISKSTALRDIDSLEQLGVPIYAEHGRYGRYGILQHQLLAPILFTMDEVYALYFAMLTLDSYQSTPFHLSVKQLNEKFEACLSQKQLQQIHLMKKVLQFEVSQHYHVSQYLDQILKSILHESTCVIQYVKDLQETSYQVQFFKISAKFGQWYASGIDIKTHQTKVFRCDRITSLQEENSETQYSIDDLLHRSLNAYKSDNSIQYEVEITEQAKDLFYKENYPSMNIEHGERTIIRGYYNPGEEVFITNYFMRFESSIIAVKPNSLKQMMVQHMENLVSHYLKL</sequence>
<dbReference type="Pfam" id="PF08279">
    <property type="entry name" value="HTH_11"/>
    <property type="match status" value="1"/>
</dbReference>
<organism evidence="4 5">
    <name type="scientific">Paenibacillus amylolyticus</name>
    <dbReference type="NCBI Taxonomy" id="1451"/>
    <lineage>
        <taxon>Bacteria</taxon>
        <taxon>Bacillati</taxon>
        <taxon>Bacillota</taxon>
        <taxon>Bacilli</taxon>
        <taxon>Bacillales</taxon>
        <taxon>Paenibacillaceae</taxon>
        <taxon>Paenibacillus</taxon>
    </lineage>
</organism>